<gene>
    <name evidence="2" type="ORF">PPACK8108_LOCUS530</name>
</gene>
<protein>
    <submittedName>
        <fullName evidence="2">Uncharacterized protein</fullName>
    </submittedName>
</protein>
<accession>A0AAV0AE83</accession>
<reference evidence="2" key="1">
    <citation type="submission" date="2022-06" db="EMBL/GenBank/DDBJ databases">
        <authorList>
            <consortium name="SYNGENTA / RWTH Aachen University"/>
        </authorList>
    </citation>
    <scope>NUCLEOTIDE SEQUENCE</scope>
</reference>
<proteinExistence type="predicted"/>
<sequence length="305" mass="34664">MEDLNSLDNLESYSGTKDDDFFLESFCDWVNGDRFSFDSTYSSGFQGSDQNSISDSSSLTIDSCGFDDAEFCEDTEILPNTATANTSIISDNHHYAALTDPIELGPYDLDRFIVPDWAKEFVYPQEPQQHQFQAPFKQGRPKKPRLDSSYKDGSQKSRPASVLFLSHKSVAPSSNSIPTRKVLNEKGLGKFDWESFQSGSFKPVFLSTYQHPKSINRKSNKKHTSKATQDSISSSVSSYYDSKISYQPFNLESKRIENSTLKFKKRICKRIVGPLRKFLNLISKTKLRGRLNSLLFKNQVERSKN</sequence>
<organism evidence="2 3">
    <name type="scientific">Phakopsora pachyrhizi</name>
    <name type="common">Asian soybean rust disease fungus</name>
    <dbReference type="NCBI Taxonomy" id="170000"/>
    <lineage>
        <taxon>Eukaryota</taxon>
        <taxon>Fungi</taxon>
        <taxon>Dikarya</taxon>
        <taxon>Basidiomycota</taxon>
        <taxon>Pucciniomycotina</taxon>
        <taxon>Pucciniomycetes</taxon>
        <taxon>Pucciniales</taxon>
        <taxon>Phakopsoraceae</taxon>
        <taxon>Phakopsora</taxon>
    </lineage>
</organism>
<comment type="caution">
    <text evidence="2">The sequence shown here is derived from an EMBL/GenBank/DDBJ whole genome shotgun (WGS) entry which is preliminary data.</text>
</comment>
<evidence type="ECO:0000256" key="1">
    <source>
        <dbReference type="SAM" id="MobiDB-lite"/>
    </source>
</evidence>
<evidence type="ECO:0000313" key="3">
    <source>
        <dbReference type="Proteomes" id="UP001153365"/>
    </source>
</evidence>
<evidence type="ECO:0000313" key="2">
    <source>
        <dbReference type="EMBL" id="CAH7666194.1"/>
    </source>
</evidence>
<keyword evidence="3" id="KW-1185">Reference proteome</keyword>
<dbReference type="EMBL" id="CALTRL010000076">
    <property type="protein sequence ID" value="CAH7666194.1"/>
    <property type="molecule type" value="Genomic_DNA"/>
</dbReference>
<dbReference type="Proteomes" id="UP001153365">
    <property type="component" value="Unassembled WGS sequence"/>
</dbReference>
<name>A0AAV0AE83_PHAPC</name>
<dbReference type="AlphaFoldDB" id="A0AAV0AE83"/>
<feature type="region of interest" description="Disordered" evidence="1">
    <location>
        <begin position="128"/>
        <end position="157"/>
    </location>
</feature>
<feature type="compositionally biased region" description="Basic and acidic residues" evidence="1">
    <location>
        <begin position="144"/>
        <end position="155"/>
    </location>
</feature>